<comment type="pathway">
    <text evidence="2">Protein modification; protein glycosylation.</text>
</comment>
<dbReference type="InterPro" id="IPR002659">
    <property type="entry name" value="Glyco_trans_31"/>
</dbReference>
<keyword evidence="8" id="KW-1133">Transmembrane helix</keyword>
<comment type="cofactor">
    <cofactor evidence="11">
        <name>Mn(2+)</name>
        <dbReference type="ChEBI" id="CHEBI:29035"/>
    </cofactor>
</comment>
<evidence type="ECO:0000313" key="12">
    <source>
        <dbReference type="EMBL" id="GHP08921.1"/>
    </source>
</evidence>
<name>A0A830HTV2_9CHLO</name>
<dbReference type="Proteomes" id="UP000660262">
    <property type="component" value="Unassembled WGS sequence"/>
</dbReference>
<reference evidence="12" key="1">
    <citation type="submission" date="2020-10" db="EMBL/GenBank/DDBJ databases">
        <title>Unveiling of a novel bifunctional photoreceptor, Dualchrome1, isolated from a cosmopolitan green alga.</title>
        <authorList>
            <person name="Suzuki S."/>
            <person name="Kawachi M."/>
        </authorList>
    </citation>
    <scope>NUCLEOTIDE SEQUENCE</scope>
    <source>
        <strain evidence="12">NIES 2893</strain>
    </source>
</reference>
<proteinExistence type="inferred from homology"/>
<comment type="similarity">
    <text evidence="3 11">Belongs to the glycosyltransferase 31 family.</text>
</comment>
<dbReference type="EC" id="2.4.1.-" evidence="11"/>
<comment type="caution">
    <text evidence="12">The sequence shown here is derived from an EMBL/GenBank/DDBJ whole genome shotgun (WGS) entry which is preliminary data.</text>
</comment>
<evidence type="ECO:0000256" key="3">
    <source>
        <dbReference type="ARBA" id="ARBA00008661"/>
    </source>
</evidence>
<dbReference type="GO" id="GO:0016758">
    <property type="term" value="F:hexosyltransferase activity"/>
    <property type="evidence" value="ECO:0007669"/>
    <property type="project" value="InterPro"/>
</dbReference>
<keyword evidence="6" id="KW-0812">Transmembrane</keyword>
<sequence>MVFAVGVPLTKAQSVSSHAQGLKATEDEQRWSAQLMSESLKHGDLLVVPSRDLYVDLTLKTISWLEWGVNQARYDYIVKTDDEYCLNTTELDRLVDGHRGHELYFGVYEHSGTEYSSMRGADGSVAPFMSGAVYGLSIGLAASIIRDDRIHTMSYLLYGTSSDDANMGKWVDYATKRRELVVDHVVEPKLLCYEAHRAS</sequence>
<evidence type="ECO:0000256" key="1">
    <source>
        <dbReference type="ARBA" id="ARBA00004323"/>
    </source>
</evidence>
<keyword evidence="7" id="KW-0735">Signal-anchor</keyword>
<evidence type="ECO:0000256" key="8">
    <source>
        <dbReference type="ARBA" id="ARBA00022989"/>
    </source>
</evidence>
<evidence type="ECO:0000256" key="5">
    <source>
        <dbReference type="ARBA" id="ARBA00022679"/>
    </source>
</evidence>
<dbReference type="EMBL" id="BNJQ01000022">
    <property type="protein sequence ID" value="GHP08921.1"/>
    <property type="molecule type" value="Genomic_DNA"/>
</dbReference>
<evidence type="ECO:0000256" key="4">
    <source>
        <dbReference type="ARBA" id="ARBA00022676"/>
    </source>
</evidence>
<keyword evidence="11" id="KW-0464">Manganese</keyword>
<keyword evidence="10" id="KW-0472">Membrane</keyword>
<dbReference type="Pfam" id="PF01762">
    <property type="entry name" value="Galactosyl_T"/>
    <property type="match status" value="1"/>
</dbReference>
<dbReference type="PANTHER" id="PTHR11214:SF351">
    <property type="entry name" value="BETA-1,3-GALACTOSYLTRANSFERASE PVG3"/>
    <property type="match status" value="1"/>
</dbReference>
<dbReference type="UniPathway" id="UPA00378"/>
<dbReference type="GO" id="GO:0000139">
    <property type="term" value="C:Golgi membrane"/>
    <property type="evidence" value="ECO:0007669"/>
    <property type="project" value="UniProtKB-SubCell"/>
</dbReference>
<keyword evidence="4 11" id="KW-0328">Glycosyltransferase</keyword>
<evidence type="ECO:0000256" key="6">
    <source>
        <dbReference type="ARBA" id="ARBA00022692"/>
    </source>
</evidence>
<dbReference type="Gene3D" id="3.90.550.50">
    <property type="match status" value="1"/>
</dbReference>
<dbReference type="OrthoDB" id="2139606at2759"/>
<protein>
    <recommendedName>
        <fullName evidence="11">Hexosyltransferase</fullName>
        <ecNumber evidence="11">2.4.1.-</ecNumber>
    </recommendedName>
</protein>
<comment type="subcellular location">
    <subcellularLocation>
        <location evidence="1 11">Golgi apparatus membrane</location>
        <topology evidence="1 11">Single-pass type II membrane protein</topology>
    </subcellularLocation>
</comment>
<gene>
    <name evidence="12" type="ORF">PPROV_000765800</name>
</gene>
<evidence type="ECO:0000256" key="11">
    <source>
        <dbReference type="RuleBase" id="RU363063"/>
    </source>
</evidence>
<evidence type="ECO:0000256" key="7">
    <source>
        <dbReference type="ARBA" id="ARBA00022968"/>
    </source>
</evidence>
<organism evidence="12 13">
    <name type="scientific">Pycnococcus provasolii</name>
    <dbReference type="NCBI Taxonomy" id="41880"/>
    <lineage>
        <taxon>Eukaryota</taxon>
        <taxon>Viridiplantae</taxon>
        <taxon>Chlorophyta</taxon>
        <taxon>Pseudoscourfieldiophyceae</taxon>
        <taxon>Pseudoscourfieldiales</taxon>
        <taxon>Pycnococcaceae</taxon>
        <taxon>Pycnococcus</taxon>
    </lineage>
</organism>
<dbReference type="AlphaFoldDB" id="A0A830HTV2"/>
<dbReference type="PANTHER" id="PTHR11214">
    <property type="entry name" value="BETA-1,3-N-ACETYLGLUCOSAMINYLTRANSFERASE"/>
    <property type="match status" value="1"/>
</dbReference>
<keyword evidence="5" id="KW-0808">Transferase</keyword>
<evidence type="ECO:0000256" key="2">
    <source>
        <dbReference type="ARBA" id="ARBA00004922"/>
    </source>
</evidence>
<keyword evidence="13" id="KW-1185">Reference proteome</keyword>
<accession>A0A830HTV2</accession>
<evidence type="ECO:0000313" key="13">
    <source>
        <dbReference type="Proteomes" id="UP000660262"/>
    </source>
</evidence>
<evidence type="ECO:0000256" key="9">
    <source>
        <dbReference type="ARBA" id="ARBA00023034"/>
    </source>
</evidence>
<evidence type="ECO:0000256" key="10">
    <source>
        <dbReference type="ARBA" id="ARBA00023136"/>
    </source>
</evidence>
<keyword evidence="9 11" id="KW-0333">Golgi apparatus</keyword>